<comment type="caution">
    <text evidence="5">The sequence shown here is derived from an EMBL/GenBank/DDBJ whole genome shotgun (WGS) entry which is preliminary data.</text>
</comment>
<dbReference type="InterPro" id="IPR011010">
    <property type="entry name" value="DNA_brk_join_enz"/>
</dbReference>
<evidence type="ECO:0000313" key="6">
    <source>
        <dbReference type="Proteomes" id="UP000469724"/>
    </source>
</evidence>
<dbReference type="InterPro" id="IPR050090">
    <property type="entry name" value="Tyrosine_recombinase_XerCD"/>
</dbReference>
<dbReference type="SUPFAM" id="SSF56349">
    <property type="entry name" value="DNA breaking-rejoining enzymes"/>
    <property type="match status" value="1"/>
</dbReference>
<evidence type="ECO:0000256" key="2">
    <source>
        <dbReference type="ARBA" id="ARBA00023125"/>
    </source>
</evidence>
<name>A0A7K3NJE6_9BACT</name>
<proteinExistence type="inferred from homology"/>
<reference evidence="5 6" key="1">
    <citation type="submission" date="2020-02" db="EMBL/GenBank/DDBJ databases">
        <title>Comparative genomics of sulfur disproportionating microorganisms.</title>
        <authorList>
            <person name="Ward L.M."/>
            <person name="Bertran E."/>
            <person name="Johnston D.T."/>
        </authorList>
    </citation>
    <scope>NUCLEOTIDE SEQUENCE [LARGE SCALE GENOMIC DNA]</scope>
    <source>
        <strain evidence="5 6">DSM 3696</strain>
    </source>
</reference>
<dbReference type="AlphaFoldDB" id="A0A7K3NJE6"/>
<dbReference type="PROSITE" id="PS51898">
    <property type="entry name" value="TYR_RECOMBINASE"/>
    <property type="match status" value="1"/>
</dbReference>
<dbReference type="CDD" id="cd00796">
    <property type="entry name" value="INT_Rci_Hp1_C"/>
    <property type="match status" value="1"/>
</dbReference>
<dbReference type="GO" id="GO:0006310">
    <property type="term" value="P:DNA recombination"/>
    <property type="evidence" value="ECO:0007669"/>
    <property type="project" value="UniProtKB-KW"/>
</dbReference>
<dbReference type="RefSeq" id="WP_163301283.1">
    <property type="nucleotide sequence ID" value="NZ_JAAGRQ010000016.1"/>
</dbReference>
<dbReference type="InterPro" id="IPR002104">
    <property type="entry name" value="Integrase_catalytic"/>
</dbReference>
<evidence type="ECO:0000256" key="1">
    <source>
        <dbReference type="ARBA" id="ARBA00008857"/>
    </source>
</evidence>
<organism evidence="5 6">
    <name type="scientific">Desulfolutivibrio sulfodismutans</name>
    <dbReference type="NCBI Taxonomy" id="63561"/>
    <lineage>
        <taxon>Bacteria</taxon>
        <taxon>Pseudomonadati</taxon>
        <taxon>Thermodesulfobacteriota</taxon>
        <taxon>Desulfovibrionia</taxon>
        <taxon>Desulfovibrionales</taxon>
        <taxon>Desulfovibrionaceae</taxon>
        <taxon>Desulfolutivibrio</taxon>
    </lineage>
</organism>
<accession>A0A7K3NJE6</accession>
<evidence type="ECO:0000313" key="5">
    <source>
        <dbReference type="EMBL" id="NDY56227.1"/>
    </source>
</evidence>
<dbReference type="InterPro" id="IPR013762">
    <property type="entry name" value="Integrase-like_cat_sf"/>
</dbReference>
<evidence type="ECO:0000259" key="4">
    <source>
        <dbReference type="PROSITE" id="PS51898"/>
    </source>
</evidence>
<sequence length="393" mass="43868">MAAKHSSPYPGVRYREHPTRLHRGAPDCYFTLRYRRDGRAIEEALGWASDGWSAKKAAAILAELNRAHATGQPGHTLVTLRAEAERRRDAEAQAATQAARDAQSLRHLAETHYLPWATRNKRSASDDAQRLRLHVLPRLGDLTPAEITVGHIESLRDELLSRRSPATTLQCLAVLRATLNHLSRLGLFEGRNPVCGIRLPRLQNARLRFFTRDEFTRFIDAAADLPLFQDAAILAVNTGLRLGELMRLARPDVDLVHGLLHVRDTGGKPGGIVPVNAAAAAVLARRLDVGLPRLFAPRGDRHWYSDMFRRVADRCGINDGITDRRHLLTFHSLRHTFASWLALDGTDLYRIQRLMRHESLAMTQRYAHLIPSALQSDVARLCAPPCPPDSCGA</sequence>
<dbReference type="Gene3D" id="1.10.443.10">
    <property type="entry name" value="Intergrase catalytic core"/>
    <property type="match status" value="1"/>
</dbReference>
<dbReference type="EMBL" id="JAAGRQ010000016">
    <property type="protein sequence ID" value="NDY56227.1"/>
    <property type="molecule type" value="Genomic_DNA"/>
</dbReference>
<keyword evidence="2" id="KW-0238">DNA-binding</keyword>
<comment type="similarity">
    <text evidence="1">Belongs to the 'phage' integrase family.</text>
</comment>
<protein>
    <submittedName>
        <fullName evidence="5">Site-specific integrase</fullName>
    </submittedName>
</protein>
<evidence type="ECO:0000256" key="3">
    <source>
        <dbReference type="ARBA" id="ARBA00023172"/>
    </source>
</evidence>
<dbReference type="Gene3D" id="1.10.150.130">
    <property type="match status" value="1"/>
</dbReference>
<keyword evidence="6" id="KW-1185">Reference proteome</keyword>
<feature type="domain" description="Tyr recombinase" evidence="4">
    <location>
        <begin position="205"/>
        <end position="379"/>
    </location>
</feature>
<dbReference type="GO" id="GO:0003677">
    <property type="term" value="F:DNA binding"/>
    <property type="evidence" value="ECO:0007669"/>
    <property type="project" value="UniProtKB-KW"/>
</dbReference>
<dbReference type="PANTHER" id="PTHR30349:SF64">
    <property type="entry name" value="PROPHAGE INTEGRASE INTD-RELATED"/>
    <property type="match status" value="1"/>
</dbReference>
<dbReference type="Proteomes" id="UP000469724">
    <property type="component" value="Unassembled WGS sequence"/>
</dbReference>
<dbReference type="InterPro" id="IPR010998">
    <property type="entry name" value="Integrase_recombinase_N"/>
</dbReference>
<dbReference type="GO" id="GO:0015074">
    <property type="term" value="P:DNA integration"/>
    <property type="evidence" value="ECO:0007669"/>
    <property type="project" value="InterPro"/>
</dbReference>
<gene>
    <name evidence="5" type="ORF">G3N56_05630</name>
</gene>
<dbReference type="Pfam" id="PF00589">
    <property type="entry name" value="Phage_integrase"/>
    <property type="match status" value="1"/>
</dbReference>
<keyword evidence="3" id="KW-0233">DNA recombination</keyword>
<dbReference type="PANTHER" id="PTHR30349">
    <property type="entry name" value="PHAGE INTEGRASE-RELATED"/>
    <property type="match status" value="1"/>
</dbReference>